<keyword evidence="2" id="KW-0472">Membrane</keyword>
<evidence type="ECO:0000256" key="1">
    <source>
        <dbReference type="ARBA" id="ARBA00022536"/>
    </source>
</evidence>
<keyword evidence="3" id="KW-0732">Signal</keyword>
<keyword evidence="5" id="KW-1185">Reference proteome</keyword>
<dbReference type="InterPro" id="IPR042635">
    <property type="entry name" value="MEGF10/SREC1/2-like"/>
</dbReference>
<protein>
    <recommendedName>
        <fullName evidence="6">Scavenger receptor class F member 2</fullName>
    </recommendedName>
</protein>
<dbReference type="AlphaFoldDB" id="A0A8W8NWE7"/>
<dbReference type="PANTHER" id="PTHR24043:SF8">
    <property type="entry name" value="EGF-LIKE DOMAIN-CONTAINING PROTEIN"/>
    <property type="match status" value="1"/>
</dbReference>
<accession>A0A8W8NWE7</accession>
<feature type="chain" id="PRO_5036501078" description="Scavenger receptor class F member 2" evidence="3">
    <location>
        <begin position="28"/>
        <end position="364"/>
    </location>
</feature>
<evidence type="ECO:0008006" key="6">
    <source>
        <dbReference type="Google" id="ProtNLM"/>
    </source>
</evidence>
<name>A0A8W8NWE7_MAGGI</name>
<keyword evidence="2" id="KW-0812">Transmembrane</keyword>
<dbReference type="GO" id="GO:0005044">
    <property type="term" value="F:scavenger receptor activity"/>
    <property type="evidence" value="ECO:0007669"/>
    <property type="project" value="InterPro"/>
</dbReference>
<feature type="transmembrane region" description="Helical" evidence="2">
    <location>
        <begin position="285"/>
        <end position="308"/>
    </location>
</feature>
<keyword evidence="1" id="KW-0245">EGF-like domain</keyword>
<proteinExistence type="predicted"/>
<reference evidence="4" key="1">
    <citation type="submission" date="2022-08" db="UniProtKB">
        <authorList>
            <consortium name="EnsemblMetazoa"/>
        </authorList>
    </citation>
    <scope>IDENTIFICATION</scope>
    <source>
        <strain evidence="4">05x7-T-G4-1.051#20</strain>
    </source>
</reference>
<dbReference type="PANTHER" id="PTHR24043">
    <property type="entry name" value="SCAVENGER RECEPTOR CLASS F"/>
    <property type="match status" value="1"/>
</dbReference>
<dbReference type="Proteomes" id="UP000005408">
    <property type="component" value="Unassembled WGS sequence"/>
</dbReference>
<keyword evidence="2" id="KW-1133">Transmembrane helix</keyword>
<dbReference type="EnsemblMetazoa" id="G8814.3">
    <property type="protein sequence ID" value="G8814.3:cds"/>
    <property type="gene ID" value="G8814"/>
</dbReference>
<evidence type="ECO:0000256" key="2">
    <source>
        <dbReference type="SAM" id="Phobius"/>
    </source>
</evidence>
<sequence length="364" mass="40111">MYPLICHDLGFLGLLPMLFNMLDVTEAYDNVALHMPSYQSYPDYNNYAENDLCEVEVYGCPTVNPDCDEWDPMMCACLVCKPSYMYIEPQHETTDWPIGSYGYYYDEMCGHCKDPTQCSPYTGICLTGCSAGYFGPSCKEECHIGNYGYNCNETCGHCKDLSQCSTTSGFCHTGCSYGYTGGLCKKKCDIGLYGDLCYDTCGHCIDPAECNHVTGTCRTGCAAGFRGHCDIGQYGHNCNETCGHCNNATQCSTVTGTCRTGCEAGYIGRLCKDVDQEKVMAISSLYGLIGVICFLVIIIGAQVLYIVLTRISIARNNARQQQNKEMVPAVYNDTFDAFDNKGCNIEYMEIGEPSYINTNARGLV</sequence>
<evidence type="ECO:0000313" key="4">
    <source>
        <dbReference type="EnsemblMetazoa" id="G8814.3:cds"/>
    </source>
</evidence>
<evidence type="ECO:0000313" key="5">
    <source>
        <dbReference type="Proteomes" id="UP000005408"/>
    </source>
</evidence>
<organism evidence="4 5">
    <name type="scientific">Magallana gigas</name>
    <name type="common">Pacific oyster</name>
    <name type="synonym">Crassostrea gigas</name>
    <dbReference type="NCBI Taxonomy" id="29159"/>
    <lineage>
        <taxon>Eukaryota</taxon>
        <taxon>Metazoa</taxon>
        <taxon>Spiralia</taxon>
        <taxon>Lophotrochozoa</taxon>
        <taxon>Mollusca</taxon>
        <taxon>Bivalvia</taxon>
        <taxon>Autobranchia</taxon>
        <taxon>Pteriomorphia</taxon>
        <taxon>Ostreida</taxon>
        <taxon>Ostreoidea</taxon>
        <taxon>Ostreidae</taxon>
        <taxon>Magallana</taxon>
    </lineage>
</organism>
<evidence type="ECO:0000256" key="3">
    <source>
        <dbReference type="SAM" id="SignalP"/>
    </source>
</evidence>
<dbReference type="Gene3D" id="2.170.300.10">
    <property type="entry name" value="Tie2 ligand-binding domain superfamily"/>
    <property type="match status" value="1"/>
</dbReference>
<feature type="signal peptide" evidence="3">
    <location>
        <begin position="1"/>
        <end position="27"/>
    </location>
</feature>